<evidence type="ECO:0000313" key="2">
    <source>
        <dbReference type="EMBL" id="SEN71676.1"/>
    </source>
</evidence>
<feature type="domain" description="TfoX N-terminal" evidence="1">
    <location>
        <begin position="13"/>
        <end position="105"/>
    </location>
</feature>
<proteinExistence type="predicted"/>
<evidence type="ECO:0000313" key="3">
    <source>
        <dbReference type="Proteomes" id="UP000199206"/>
    </source>
</evidence>
<protein>
    <submittedName>
        <fullName evidence="2">DNA transformation protein</fullName>
    </submittedName>
</protein>
<dbReference type="AlphaFoldDB" id="A0A1H8IUI6"/>
<organism evidence="2 3">
    <name type="scientific">Sphingomonas gellani</name>
    <dbReference type="NCBI Taxonomy" id="1166340"/>
    <lineage>
        <taxon>Bacteria</taxon>
        <taxon>Pseudomonadati</taxon>
        <taxon>Pseudomonadota</taxon>
        <taxon>Alphaproteobacteria</taxon>
        <taxon>Sphingomonadales</taxon>
        <taxon>Sphingomonadaceae</taxon>
        <taxon>Sphingomonas</taxon>
    </lineage>
</organism>
<evidence type="ECO:0000259" key="1">
    <source>
        <dbReference type="Pfam" id="PF04993"/>
    </source>
</evidence>
<dbReference type="EMBL" id="FOCF01000011">
    <property type="protein sequence ID" value="SEN71676.1"/>
    <property type="molecule type" value="Genomic_DNA"/>
</dbReference>
<dbReference type="Proteomes" id="UP000199206">
    <property type="component" value="Unassembled WGS sequence"/>
</dbReference>
<accession>A0A1H8IUI6</accession>
<keyword evidence="3" id="KW-1185">Reference proteome</keyword>
<dbReference type="STRING" id="1166340.SAMN05192583_3373"/>
<dbReference type="RefSeq" id="WP_093666889.1">
    <property type="nucleotide sequence ID" value="NZ_FOCF01000011.1"/>
</dbReference>
<reference evidence="3" key="1">
    <citation type="submission" date="2016-10" db="EMBL/GenBank/DDBJ databases">
        <authorList>
            <person name="Varghese N."/>
            <person name="Submissions S."/>
        </authorList>
    </citation>
    <scope>NUCLEOTIDE SEQUENCE [LARGE SCALE GENOMIC DNA]</scope>
    <source>
        <strain evidence="3">S6-262</strain>
    </source>
</reference>
<sequence>MAADPALIDWVAEAMAPLGVVSRRAMMGGATLYCDGVVFAIVGGDGLWLKADAASDAEWDAVGAERFTYAKADGVVASMNYRRAPEDCYDDADALLRWGALALEAGRRAPPKRARRR</sequence>
<dbReference type="Pfam" id="PF04993">
    <property type="entry name" value="TfoX_N"/>
    <property type="match status" value="1"/>
</dbReference>
<dbReference type="InterPro" id="IPR007076">
    <property type="entry name" value="TfoX_N"/>
</dbReference>
<name>A0A1H8IUI6_9SPHN</name>
<gene>
    <name evidence="2" type="ORF">SAMN05192583_3373</name>
</gene>
<dbReference type="Gene3D" id="3.30.1460.30">
    <property type="entry name" value="YgaC/TfoX-N like chaperone"/>
    <property type="match status" value="1"/>
</dbReference>
<dbReference type="SUPFAM" id="SSF159894">
    <property type="entry name" value="YgaC/TfoX-N like"/>
    <property type="match status" value="1"/>
</dbReference>
<dbReference type="OrthoDB" id="1524907at2"/>